<protein>
    <submittedName>
        <fullName evidence="2">Uncharacterized protein</fullName>
    </submittedName>
</protein>
<reference evidence="2 3" key="1">
    <citation type="submission" date="2016-05" db="EMBL/GenBank/DDBJ databases">
        <title>Genome sequencing reveals origins of a unique bacterial endosymbiosis in the earliest lineages of terrestrial Fungi.</title>
        <authorList>
            <consortium name="DOE Joint Genome Institute"/>
            <person name="Uehling J."/>
            <person name="Gryganskyi A."/>
            <person name="Hameed K."/>
            <person name="Tschaplinski T."/>
            <person name="Misztal P."/>
            <person name="Wu S."/>
            <person name="Desiro A."/>
            <person name="Vande Pol N."/>
            <person name="Du Z.-Y."/>
            <person name="Zienkiewicz A."/>
            <person name="Zienkiewicz K."/>
            <person name="Morin E."/>
            <person name="Tisserant E."/>
            <person name="Splivallo R."/>
            <person name="Hainaut M."/>
            <person name="Henrissat B."/>
            <person name="Ohm R."/>
            <person name="Kuo A."/>
            <person name="Yan J."/>
            <person name="Lipzen A."/>
            <person name="Nolan M."/>
            <person name="Labutti K."/>
            <person name="Barry K."/>
            <person name="Goldstein A."/>
            <person name="Labbe J."/>
            <person name="Schadt C."/>
            <person name="Tuskan G."/>
            <person name="Grigoriev I."/>
            <person name="Martin F."/>
            <person name="Vilgalys R."/>
            <person name="Bonito G."/>
        </authorList>
    </citation>
    <scope>NUCLEOTIDE SEQUENCE [LARGE SCALE GENOMIC DNA]</scope>
    <source>
        <strain evidence="2 3">AG-77</strain>
    </source>
</reference>
<dbReference type="AlphaFoldDB" id="A0A197JCP7"/>
<proteinExistence type="predicted"/>
<dbReference type="OrthoDB" id="2436279at2759"/>
<keyword evidence="1" id="KW-1133">Transmembrane helix</keyword>
<evidence type="ECO:0000313" key="2">
    <source>
        <dbReference type="EMBL" id="OAQ22276.1"/>
    </source>
</evidence>
<keyword evidence="3" id="KW-1185">Reference proteome</keyword>
<name>A0A197JCP7_9FUNG</name>
<feature type="transmembrane region" description="Helical" evidence="1">
    <location>
        <begin position="16"/>
        <end position="40"/>
    </location>
</feature>
<organism evidence="2 3">
    <name type="scientific">Linnemannia elongata AG-77</name>
    <dbReference type="NCBI Taxonomy" id="1314771"/>
    <lineage>
        <taxon>Eukaryota</taxon>
        <taxon>Fungi</taxon>
        <taxon>Fungi incertae sedis</taxon>
        <taxon>Mucoromycota</taxon>
        <taxon>Mortierellomycotina</taxon>
        <taxon>Mortierellomycetes</taxon>
        <taxon>Mortierellales</taxon>
        <taxon>Mortierellaceae</taxon>
        <taxon>Linnemannia</taxon>
    </lineage>
</organism>
<keyword evidence="1" id="KW-0472">Membrane</keyword>
<feature type="transmembrane region" description="Helical" evidence="1">
    <location>
        <begin position="47"/>
        <end position="69"/>
    </location>
</feature>
<keyword evidence="1" id="KW-0812">Transmembrane</keyword>
<dbReference type="Proteomes" id="UP000078512">
    <property type="component" value="Unassembled WGS sequence"/>
</dbReference>
<accession>A0A197JCP7</accession>
<evidence type="ECO:0000256" key="1">
    <source>
        <dbReference type="SAM" id="Phobius"/>
    </source>
</evidence>
<evidence type="ECO:0000313" key="3">
    <source>
        <dbReference type="Proteomes" id="UP000078512"/>
    </source>
</evidence>
<gene>
    <name evidence="2" type="ORF">K457DRAFT_26215</name>
</gene>
<dbReference type="EMBL" id="KV442187">
    <property type="protein sequence ID" value="OAQ22276.1"/>
    <property type="molecule type" value="Genomic_DNA"/>
</dbReference>
<sequence>METIIEEMIMEKTLHYIFLFKILFIISITAIVYSIVYYAFEWLGRKFPTLVPFGSFILYFVIPFCYPQYSTYPYIASLYAARGEANKCLDLLRLETLKDPIKTNYSSTYGSCTAILRLSDMACVANHAAAEREIDYLARDVAAHGFMGTTRMSSSGRSSPDDDLVEYTYASLHCTNSWGGIAQWIAKRQRQ</sequence>